<keyword evidence="4" id="KW-1185">Reference proteome</keyword>
<proteinExistence type="inferred from homology"/>
<feature type="domain" description="UDP-N-acetylglucosamine 2-epimerase" evidence="2">
    <location>
        <begin position="35"/>
        <end position="370"/>
    </location>
</feature>
<dbReference type="EC" id="5.1.3.14" evidence="3"/>
<accession>A0A7W2TVG5</accession>
<dbReference type="NCBIfam" id="TIGR00236">
    <property type="entry name" value="wecB"/>
    <property type="match status" value="1"/>
</dbReference>
<dbReference type="InterPro" id="IPR029767">
    <property type="entry name" value="WecB-like"/>
</dbReference>
<dbReference type="RefSeq" id="WP_182170249.1">
    <property type="nucleotide sequence ID" value="NZ_JACFXU010000013.1"/>
</dbReference>
<dbReference type="Pfam" id="PF02350">
    <property type="entry name" value="Epimerase_2"/>
    <property type="match status" value="1"/>
</dbReference>
<dbReference type="PANTHER" id="PTHR43174:SF1">
    <property type="entry name" value="UDP-N-ACETYLGLUCOSAMINE 2-EPIMERASE"/>
    <property type="match status" value="1"/>
</dbReference>
<dbReference type="SUPFAM" id="SSF53756">
    <property type="entry name" value="UDP-Glycosyltransferase/glycogen phosphorylase"/>
    <property type="match status" value="1"/>
</dbReference>
<comment type="caution">
    <text evidence="3">The sequence shown here is derived from an EMBL/GenBank/DDBJ whole genome shotgun (WGS) entry which is preliminary data.</text>
</comment>
<evidence type="ECO:0000313" key="4">
    <source>
        <dbReference type="Proteomes" id="UP000539350"/>
    </source>
</evidence>
<sequence>MVLGTASGHILCVVGARPNFMKIAPVIRAFKEISPAITYRLLHTGQHYDAAMKQSFFDQLGIPEPDIDLGVGSGSHAVQTAEIMKRFEPELDNNPPRAVLVVGDVNSTIACSLVAVKKGIPVIHVEAGLRSGDRSMPEEINRILTDQLSDLLFTTERDAESNLVREGIDRERVHFVGNVMIDSLHHNLDKAIPAAQTLNEIASTPRKLKEYGLLTLHRPSNVDDPKTLRALLQVLSEISADLPLIFPLHPRTENRIKQAGLEQLIASSNISLCPPFNYLQMLGILKDSQLVLTDSGGIQEETTALGIPCITLRESTERPITVTQGTNTIVGTDAEQIRSVFRQTRETGGKAGCIPEYWDGQAAPRIAAKIASWLDQH</sequence>
<protein>
    <submittedName>
        <fullName evidence="3">UDP-N-acetylglucosamine 2-epimerase (Non-hydrolyzing)</fullName>
        <ecNumber evidence="3">5.1.3.14</ecNumber>
    </submittedName>
</protein>
<dbReference type="PANTHER" id="PTHR43174">
    <property type="entry name" value="UDP-N-ACETYLGLUCOSAMINE 2-EPIMERASE"/>
    <property type="match status" value="1"/>
</dbReference>
<dbReference type="Gene3D" id="3.40.50.2000">
    <property type="entry name" value="Glycogen Phosphorylase B"/>
    <property type="match status" value="2"/>
</dbReference>
<reference evidence="3 4" key="1">
    <citation type="submission" date="2020-07" db="EMBL/GenBank/DDBJ databases">
        <title>Halieaceae bacterium, F7430, whole genome shotgun sequencing project.</title>
        <authorList>
            <person name="Jiang S."/>
            <person name="Liu Z.W."/>
            <person name="Du Z.J."/>
        </authorList>
    </citation>
    <scope>NUCLEOTIDE SEQUENCE [LARGE SCALE GENOMIC DNA]</scope>
    <source>
        <strain evidence="3 4">F7430</strain>
    </source>
</reference>
<dbReference type="CDD" id="cd03786">
    <property type="entry name" value="GTB_UDP-GlcNAc_2-Epimerase"/>
    <property type="match status" value="1"/>
</dbReference>
<evidence type="ECO:0000313" key="3">
    <source>
        <dbReference type="EMBL" id="MBA6412711.1"/>
    </source>
</evidence>
<organism evidence="3 4">
    <name type="scientific">Sediminihaliea albiluteola</name>
    <dbReference type="NCBI Taxonomy" id="2758564"/>
    <lineage>
        <taxon>Bacteria</taxon>
        <taxon>Pseudomonadati</taxon>
        <taxon>Pseudomonadota</taxon>
        <taxon>Gammaproteobacteria</taxon>
        <taxon>Cellvibrionales</taxon>
        <taxon>Halieaceae</taxon>
        <taxon>Sediminihaliea</taxon>
    </lineage>
</organism>
<dbReference type="AlphaFoldDB" id="A0A7W2TVG5"/>
<keyword evidence="1 3" id="KW-0413">Isomerase</keyword>
<evidence type="ECO:0000259" key="2">
    <source>
        <dbReference type="Pfam" id="PF02350"/>
    </source>
</evidence>
<dbReference type="GO" id="GO:0008761">
    <property type="term" value="F:UDP-N-acetylglucosamine 2-epimerase activity"/>
    <property type="evidence" value="ECO:0007669"/>
    <property type="project" value="UniProtKB-EC"/>
</dbReference>
<dbReference type="Proteomes" id="UP000539350">
    <property type="component" value="Unassembled WGS sequence"/>
</dbReference>
<comment type="similarity">
    <text evidence="1">Belongs to the UDP-N-acetylglucosamine 2-epimerase family.</text>
</comment>
<gene>
    <name evidence="3" type="primary">wecB</name>
    <name evidence="3" type="ORF">H2508_06245</name>
</gene>
<dbReference type="EMBL" id="JACFXU010000013">
    <property type="protein sequence ID" value="MBA6412711.1"/>
    <property type="molecule type" value="Genomic_DNA"/>
</dbReference>
<dbReference type="InterPro" id="IPR003331">
    <property type="entry name" value="UDP_GlcNAc_Epimerase_2_dom"/>
</dbReference>
<evidence type="ECO:0000256" key="1">
    <source>
        <dbReference type="RuleBase" id="RU003513"/>
    </source>
</evidence>
<name>A0A7W2TVG5_9GAMM</name>